<evidence type="ECO:0000256" key="3">
    <source>
        <dbReference type="ARBA" id="ARBA00022692"/>
    </source>
</evidence>
<sequence length="251" mass="26698">MNLLSRLNPITRVLALLIVGTPLLLSVDAVSAGVSLAFSLLLAPVCGVGWGTLARRSLPILLATPIAGASMALYGRPEGREYFSFLFAHVTDNSLSLALAIMVRVLAVGLPAVILLAGIDPTELGDGLSQILRLPHRFVIGAVAAARMVSLLRSDWQSMRRSRRARGLDGRGRIATALSMTFGLLVLALRRGAKLATAMEARGFGRYPTRTFARPSRWRGVDWAFLLACALISACAVSVAVATGSFRFLGA</sequence>
<evidence type="ECO:0000256" key="4">
    <source>
        <dbReference type="ARBA" id="ARBA00022989"/>
    </source>
</evidence>
<dbReference type="Proteomes" id="UP000019222">
    <property type="component" value="Chromosome"/>
</dbReference>
<dbReference type="GO" id="GO:0005886">
    <property type="term" value="C:plasma membrane"/>
    <property type="evidence" value="ECO:0007669"/>
    <property type="project" value="UniProtKB-ARBA"/>
</dbReference>
<gene>
    <name evidence="7" type="ORF">B843_05175</name>
</gene>
<dbReference type="AlphaFoldDB" id="W5Y0I2"/>
<dbReference type="RefSeq" id="WP_025252459.1">
    <property type="nucleotide sequence ID" value="NZ_CP004353.1"/>
</dbReference>
<keyword evidence="3 6" id="KW-0812">Transmembrane</keyword>
<dbReference type="eggNOG" id="COG0619">
    <property type="taxonomic scope" value="Bacteria"/>
</dbReference>
<dbReference type="InterPro" id="IPR003339">
    <property type="entry name" value="ABC/ECF_trnsptr_transmembrane"/>
</dbReference>
<feature type="transmembrane region" description="Helical" evidence="6">
    <location>
        <begin position="53"/>
        <end position="74"/>
    </location>
</feature>
<organism evidence="7 8">
    <name type="scientific">Corynebacterium vitaeruminis DSM 20294</name>
    <dbReference type="NCBI Taxonomy" id="1224164"/>
    <lineage>
        <taxon>Bacteria</taxon>
        <taxon>Bacillati</taxon>
        <taxon>Actinomycetota</taxon>
        <taxon>Actinomycetes</taxon>
        <taxon>Mycobacteriales</taxon>
        <taxon>Corynebacteriaceae</taxon>
        <taxon>Corynebacterium</taxon>
    </lineage>
</organism>
<reference evidence="7 8" key="1">
    <citation type="submission" date="2013-02" db="EMBL/GenBank/DDBJ databases">
        <title>The complete genome sequence of Corynebacterium vitaeruminis DSM 20294.</title>
        <authorList>
            <person name="Ruckert C."/>
            <person name="Albersmeier A."/>
            <person name="Kalinowski J."/>
        </authorList>
    </citation>
    <scope>NUCLEOTIDE SEQUENCE [LARGE SCALE GENOMIC DNA]</scope>
    <source>
        <strain evidence="8">ATCC 10234</strain>
    </source>
</reference>
<feature type="transmembrane region" description="Helical" evidence="6">
    <location>
        <begin position="95"/>
        <end position="119"/>
    </location>
</feature>
<dbReference type="EMBL" id="CP004353">
    <property type="protein sequence ID" value="AHI22424.1"/>
    <property type="molecule type" value="Genomic_DNA"/>
</dbReference>
<dbReference type="HOGENOM" id="CLU_056469_6_0_11"/>
<proteinExistence type="predicted"/>
<evidence type="ECO:0000256" key="6">
    <source>
        <dbReference type="SAM" id="Phobius"/>
    </source>
</evidence>
<dbReference type="PANTHER" id="PTHR34857:SF2">
    <property type="entry name" value="SLL0384 PROTEIN"/>
    <property type="match status" value="1"/>
</dbReference>
<dbReference type="CDD" id="cd16914">
    <property type="entry name" value="EcfT"/>
    <property type="match status" value="1"/>
</dbReference>
<keyword evidence="2" id="KW-1003">Cell membrane</keyword>
<dbReference type="PANTHER" id="PTHR34857">
    <property type="entry name" value="SLL0384 PROTEIN"/>
    <property type="match status" value="1"/>
</dbReference>
<evidence type="ECO:0000313" key="8">
    <source>
        <dbReference type="Proteomes" id="UP000019222"/>
    </source>
</evidence>
<protein>
    <recommendedName>
        <fullName evidence="9">ABC transporter</fullName>
    </recommendedName>
</protein>
<dbReference type="InterPro" id="IPR051611">
    <property type="entry name" value="ECF_transporter_component"/>
</dbReference>
<evidence type="ECO:0000313" key="7">
    <source>
        <dbReference type="EMBL" id="AHI22424.1"/>
    </source>
</evidence>
<evidence type="ECO:0000256" key="1">
    <source>
        <dbReference type="ARBA" id="ARBA00004141"/>
    </source>
</evidence>
<feature type="transmembrane region" description="Helical" evidence="6">
    <location>
        <begin position="134"/>
        <end position="152"/>
    </location>
</feature>
<keyword evidence="5 6" id="KW-0472">Membrane</keyword>
<evidence type="ECO:0008006" key="9">
    <source>
        <dbReference type="Google" id="ProtNLM"/>
    </source>
</evidence>
<dbReference type="PATRIC" id="fig|1224164.3.peg.1033"/>
<feature type="transmembrane region" description="Helical" evidence="6">
    <location>
        <begin position="223"/>
        <end position="249"/>
    </location>
</feature>
<dbReference type="KEGG" id="cvt:B843_05175"/>
<evidence type="ECO:0000256" key="5">
    <source>
        <dbReference type="ARBA" id="ARBA00023136"/>
    </source>
</evidence>
<feature type="transmembrane region" description="Helical" evidence="6">
    <location>
        <begin position="172"/>
        <end position="189"/>
    </location>
</feature>
<keyword evidence="4 6" id="KW-1133">Transmembrane helix</keyword>
<accession>W5Y0I2</accession>
<dbReference type="Pfam" id="PF02361">
    <property type="entry name" value="CbiQ"/>
    <property type="match status" value="1"/>
</dbReference>
<keyword evidence="8" id="KW-1185">Reference proteome</keyword>
<comment type="subcellular location">
    <subcellularLocation>
        <location evidence="1">Membrane</location>
        <topology evidence="1">Multi-pass membrane protein</topology>
    </subcellularLocation>
</comment>
<name>W5Y0I2_9CORY</name>
<evidence type="ECO:0000256" key="2">
    <source>
        <dbReference type="ARBA" id="ARBA00022475"/>
    </source>
</evidence>
<dbReference type="STRING" id="1224164.B843_05175"/>